<dbReference type="EMBL" id="MK814610">
    <property type="protein sequence ID" value="QCI04401.1"/>
    <property type="molecule type" value="Genomic_DNA"/>
</dbReference>
<feature type="transmembrane region" description="Helical" evidence="1">
    <location>
        <begin position="134"/>
        <end position="154"/>
    </location>
</feature>
<reference evidence="2" key="1">
    <citation type="journal article" date="2019" name="Mol. Phylogenet. Evol.">
        <title>Morphological evolution and classification of the red algal order Ceramiales inferred using plastid phylogenomics.</title>
        <authorList>
            <person name="Diaz-Tapia P."/>
            <person name="Pasella M.M."/>
            <person name="Verbruggen H."/>
            <person name="Maggs C.A."/>
        </authorList>
    </citation>
    <scope>NUCLEOTIDE SEQUENCE</scope>
    <source>
        <strain evidence="2">PD2206</strain>
    </source>
</reference>
<keyword evidence="1" id="KW-0812">Transmembrane</keyword>
<dbReference type="AlphaFoldDB" id="A0A4D6WNP5"/>
<feature type="transmembrane region" description="Helical" evidence="1">
    <location>
        <begin position="12"/>
        <end position="39"/>
    </location>
</feature>
<name>A0A4D6WNP5_9FLOR</name>
<keyword evidence="1" id="KW-1133">Transmembrane helix</keyword>
<keyword evidence="2" id="KW-0934">Plastid</keyword>
<accession>A0A4D6WNP5</accession>
<reference evidence="2" key="2">
    <citation type="submission" date="2019-04" db="EMBL/GenBank/DDBJ databases">
        <authorList>
            <person name="Pasella M."/>
        </authorList>
    </citation>
    <scope>NUCLEOTIDE SEQUENCE</scope>
    <source>
        <strain evidence="2">PD2206</strain>
    </source>
</reference>
<feature type="transmembrane region" description="Helical" evidence="1">
    <location>
        <begin position="45"/>
        <end position="68"/>
    </location>
</feature>
<geneLocation type="plastid" evidence="2"/>
<organism evidence="2">
    <name type="scientific">Antithamnion hubbsii</name>
    <dbReference type="NCBI Taxonomy" id="1005974"/>
    <lineage>
        <taxon>Eukaryota</taxon>
        <taxon>Rhodophyta</taxon>
        <taxon>Florideophyceae</taxon>
        <taxon>Rhodymeniophycidae</taxon>
        <taxon>Ceramiales</taxon>
        <taxon>Ceramiaceae</taxon>
        <taxon>Antithamnion</taxon>
    </lineage>
</organism>
<feature type="transmembrane region" description="Helical" evidence="1">
    <location>
        <begin position="174"/>
        <end position="194"/>
    </location>
</feature>
<keyword evidence="1" id="KW-0472">Membrane</keyword>
<evidence type="ECO:0000313" key="2">
    <source>
        <dbReference type="EMBL" id="QCI04401.1"/>
    </source>
</evidence>
<feature type="transmembrane region" description="Helical" evidence="1">
    <location>
        <begin position="220"/>
        <end position="238"/>
    </location>
</feature>
<gene>
    <name evidence="2" type="primary">orf260</name>
</gene>
<protein>
    <submittedName>
        <fullName evidence="2">Uncharacterized protein</fullName>
    </submittedName>
</protein>
<evidence type="ECO:0000256" key="1">
    <source>
        <dbReference type="SAM" id="Phobius"/>
    </source>
</evidence>
<sequence>MHLANLSFTNKYLYSPIIWIHLVKIEYKIILLLLCLIIIPFTNYIYIITSIIAYIYIFYIICIDYYFMLYMIKHFFIYLIILFFSVFLFYYNISNKQNANYTYFQILYPIKFSIKIDKIKQIIIQYNYCIIPQFISKILLFMCLNFIVLQIIFLTTKFENIILLFLSKISIIKLVSNISFQHFLFICSLASQFLEFIIQEYTNKNISIKIRKTNISETQYILYIYLIKSFIFNIIYDIKNIASILYSRELIIQDFYLINF</sequence>
<feature type="transmembrane region" description="Helical" evidence="1">
    <location>
        <begin position="75"/>
        <end position="93"/>
    </location>
</feature>
<proteinExistence type="predicted"/>